<dbReference type="OrthoDB" id="411823at2759"/>
<accession>A0A4Y2BNQ8</accession>
<evidence type="ECO:0000313" key="1">
    <source>
        <dbReference type="EMBL" id="GBL93872.1"/>
    </source>
</evidence>
<evidence type="ECO:0000313" key="2">
    <source>
        <dbReference type="Proteomes" id="UP000499080"/>
    </source>
</evidence>
<dbReference type="EMBL" id="BGPR01000097">
    <property type="protein sequence ID" value="GBL93872.1"/>
    <property type="molecule type" value="Genomic_DNA"/>
</dbReference>
<organism evidence="1 2">
    <name type="scientific">Araneus ventricosus</name>
    <name type="common">Orbweaver spider</name>
    <name type="synonym">Epeira ventricosa</name>
    <dbReference type="NCBI Taxonomy" id="182803"/>
    <lineage>
        <taxon>Eukaryota</taxon>
        <taxon>Metazoa</taxon>
        <taxon>Ecdysozoa</taxon>
        <taxon>Arthropoda</taxon>
        <taxon>Chelicerata</taxon>
        <taxon>Arachnida</taxon>
        <taxon>Araneae</taxon>
        <taxon>Araneomorphae</taxon>
        <taxon>Entelegynae</taxon>
        <taxon>Araneoidea</taxon>
        <taxon>Araneidae</taxon>
        <taxon>Araneus</taxon>
    </lineage>
</organism>
<dbReference type="AlphaFoldDB" id="A0A4Y2BNQ8"/>
<gene>
    <name evidence="1" type="ORF">AVEN_153632_1</name>
</gene>
<dbReference type="Proteomes" id="UP000499080">
    <property type="component" value="Unassembled WGS sequence"/>
</dbReference>
<keyword evidence="2" id="KW-1185">Reference proteome</keyword>
<name>A0A4Y2BNQ8_ARAVE</name>
<comment type="caution">
    <text evidence="1">The sequence shown here is derived from an EMBL/GenBank/DDBJ whole genome shotgun (WGS) entry which is preliminary data.</text>
</comment>
<proteinExistence type="predicted"/>
<protein>
    <submittedName>
        <fullName evidence="1">Uncharacterized protein</fullName>
    </submittedName>
</protein>
<reference evidence="1 2" key="1">
    <citation type="journal article" date="2019" name="Sci. Rep.">
        <title>Orb-weaving spider Araneus ventricosus genome elucidates the spidroin gene catalogue.</title>
        <authorList>
            <person name="Kono N."/>
            <person name="Nakamura H."/>
            <person name="Ohtoshi R."/>
            <person name="Moran D.A.P."/>
            <person name="Shinohara A."/>
            <person name="Yoshida Y."/>
            <person name="Fujiwara M."/>
            <person name="Mori M."/>
            <person name="Tomita M."/>
            <person name="Arakawa K."/>
        </authorList>
    </citation>
    <scope>NUCLEOTIDE SEQUENCE [LARGE SCALE GENOMIC DNA]</scope>
</reference>
<sequence>MSNSSLLKPHIKGLLRKSMLEESETSWNNGDTGKKIYNSMPSVSPRPTNWIREDVIFFSEHGPFASYLKNFHLSDSDHFSCGESGTAFH</sequence>